<comment type="cofactor">
    <cofactor evidence="1">
        <name>FMN</name>
        <dbReference type="ChEBI" id="CHEBI:58210"/>
    </cofactor>
</comment>
<keyword evidence="7" id="KW-0694">RNA-binding</keyword>
<feature type="transmembrane region" description="Helical" evidence="10">
    <location>
        <begin position="6"/>
        <end position="28"/>
    </location>
</feature>
<evidence type="ECO:0000259" key="11">
    <source>
        <dbReference type="Pfam" id="PF01207"/>
    </source>
</evidence>
<dbReference type="Pfam" id="PF01207">
    <property type="entry name" value="Dus"/>
    <property type="match status" value="2"/>
</dbReference>
<keyword evidence="10" id="KW-0472">Membrane</keyword>
<dbReference type="PANTHER" id="PTHR42907:SF1">
    <property type="entry name" value="FMN-LINKED OXIDOREDUCTASES SUPERFAMILY PROTEIN"/>
    <property type="match status" value="1"/>
</dbReference>
<dbReference type="InterPro" id="IPR013785">
    <property type="entry name" value="Aldolase_TIM"/>
</dbReference>
<gene>
    <name evidence="12" type="ORF">CYCCA115_LOCUS1213</name>
</gene>
<evidence type="ECO:0000313" key="12">
    <source>
        <dbReference type="EMBL" id="CAJ1926407.1"/>
    </source>
</evidence>
<keyword evidence="8" id="KW-0560">Oxidoreductase</keyword>
<keyword evidence="5" id="KW-0819">tRNA processing</keyword>
<evidence type="ECO:0000256" key="6">
    <source>
        <dbReference type="ARBA" id="ARBA00022857"/>
    </source>
</evidence>
<dbReference type="PANTHER" id="PTHR42907">
    <property type="entry name" value="FMN-LINKED OXIDOREDUCTASES SUPERFAMILY PROTEIN"/>
    <property type="match status" value="1"/>
</dbReference>
<evidence type="ECO:0000256" key="5">
    <source>
        <dbReference type="ARBA" id="ARBA00022694"/>
    </source>
</evidence>
<evidence type="ECO:0000256" key="3">
    <source>
        <dbReference type="ARBA" id="ARBA00022630"/>
    </source>
</evidence>
<dbReference type="InterPro" id="IPR035587">
    <property type="entry name" value="DUS-like_FMN-bd"/>
</dbReference>
<feature type="domain" description="DUS-like FMN-binding" evidence="11">
    <location>
        <begin position="50"/>
        <end position="217"/>
    </location>
</feature>
<dbReference type="EMBL" id="CAKOGP040000003">
    <property type="protein sequence ID" value="CAJ1926407.1"/>
    <property type="molecule type" value="Genomic_DNA"/>
</dbReference>
<dbReference type="InterPro" id="IPR018517">
    <property type="entry name" value="tRNA_hU_synthase_CS"/>
</dbReference>
<sequence>MTNSLFSWSLIPILMRAIISTIILRFCFLKNDASTVHGASVTRKNVDFHVAPMQCYTNLAFRRLCSNLSPTSTYWTEMEKADDLMPNIRESLIQRLLGDDPRRSDTSYYHHHQEQERRLVLQLGSNDPRKVQECVKAAMALEYKQLKEINLNCGCPAIDSGGAPTYGASLMKDPTLTASLVESCVQSCWKEGRNKVDVSVKCRIGVVDHADDLLDTTNTKSTPASPSSSTLGYDYGRLHDYVSHIENAGANHVILHARPAVLAGLSPVKNRIVPTLQYEMVRQIAKDFPNLKVTLNGGIRSLSQLKYEITASDGDEDGAVQSGTISSFMAGRWILQRPLDLIGIEGWLQQQQRRPRPEATNNGPPSSLSPTPPLELDAANPDAFVIAKHALEDYLDYCLQQQSASSTSSSTSTSTKTKNASSITTTITTTTTTTTASDLCLPLFLVVEQLREDYDDDNNDGMEVPPPMMLSYEEMESLYDLLQDGISELSDCMGKGNHQKKKSGHKDSSSVNFKRLSTSFKSLVGTKVANKWKRNRAELS</sequence>
<evidence type="ECO:0000256" key="8">
    <source>
        <dbReference type="ARBA" id="ARBA00023002"/>
    </source>
</evidence>
<proteinExistence type="predicted"/>
<dbReference type="SUPFAM" id="SSF51395">
    <property type="entry name" value="FMN-linked oxidoreductases"/>
    <property type="match status" value="1"/>
</dbReference>
<evidence type="ECO:0000256" key="4">
    <source>
        <dbReference type="ARBA" id="ARBA00022643"/>
    </source>
</evidence>
<evidence type="ECO:0000256" key="1">
    <source>
        <dbReference type="ARBA" id="ARBA00001917"/>
    </source>
</evidence>
<evidence type="ECO:0000256" key="10">
    <source>
        <dbReference type="SAM" id="Phobius"/>
    </source>
</evidence>
<dbReference type="GO" id="GO:0050660">
    <property type="term" value="F:flavin adenine dinucleotide binding"/>
    <property type="evidence" value="ECO:0007669"/>
    <property type="project" value="InterPro"/>
</dbReference>
<evidence type="ECO:0000313" key="13">
    <source>
        <dbReference type="Proteomes" id="UP001295423"/>
    </source>
</evidence>
<name>A0AAD2CDS8_9STRA</name>
<dbReference type="CDD" id="cd02801">
    <property type="entry name" value="DUS_like_FMN"/>
    <property type="match status" value="1"/>
</dbReference>
<comment type="caution">
    <text evidence="12">The sequence shown here is derived from an EMBL/GenBank/DDBJ whole genome shotgun (WGS) entry which is preliminary data.</text>
</comment>
<keyword evidence="4" id="KW-0288">FMN</keyword>
<dbReference type="GO" id="GO:0000049">
    <property type="term" value="F:tRNA binding"/>
    <property type="evidence" value="ECO:0007669"/>
    <property type="project" value="UniProtKB-KW"/>
</dbReference>
<dbReference type="GO" id="GO:0017150">
    <property type="term" value="F:tRNA dihydrouridine synthase activity"/>
    <property type="evidence" value="ECO:0007669"/>
    <property type="project" value="InterPro"/>
</dbReference>
<keyword evidence="3" id="KW-0285">Flavoprotein</keyword>
<keyword evidence="2" id="KW-0820">tRNA-binding</keyword>
<dbReference type="Proteomes" id="UP001295423">
    <property type="component" value="Unassembled WGS sequence"/>
</dbReference>
<accession>A0AAD2CDS8</accession>
<protein>
    <recommendedName>
        <fullName evidence="11">DUS-like FMN-binding domain-containing protein</fullName>
    </recommendedName>
</protein>
<organism evidence="12 13">
    <name type="scientific">Cylindrotheca closterium</name>
    <dbReference type="NCBI Taxonomy" id="2856"/>
    <lineage>
        <taxon>Eukaryota</taxon>
        <taxon>Sar</taxon>
        <taxon>Stramenopiles</taxon>
        <taxon>Ochrophyta</taxon>
        <taxon>Bacillariophyta</taxon>
        <taxon>Bacillariophyceae</taxon>
        <taxon>Bacillariophycidae</taxon>
        <taxon>Bacillariales</taxon>
        <taxon>Bacillariaceae</taxon>
        <taxon>Cylindrotheca</taxon>
    </lineage>
</organism>
<feature type="domain" description="DUS-like FMN-binding" evidence="11">
    <location>
        <begin position="237"/>
        <end position="307"/>
    </location>
</feature>
<dbReference type="PROSITE" id="PS01136">
    <property type="entry name" value="UPF0034"/>
    <property type="match status" value="1"/>
</dbReference>
<keyword evidence="10" id="KW-0812">Transmembrane</keyword>
<evidence type="ECO:0000256" key="7">
    <source>
        <dbReference type="ARBA" id="ARBA00022884"/>
    </source>
</evidence>
<keyword evidence="6" id="KW-0521">NADP</keyword>
<keyword evidence="10" id="KW-1133">Transmembrane helix</keyword>
<dbReference type="InterPro" id="IPR004653">
    <property type="entry name" value="DusA"/>
</dbReference>
<dbReference type="AlphaFoldDB" id="A0AAD2CDS8"/>
<feature type="region of interest" description="Disordered" evidence="9">
    <location>
        <begin position="350"/>
        <end position="375"/>
    </location>
</feature>
<dbReference type="Gene3D" id="3.20.20.70">
    <property type="entry name" value="Aldolase class I"/>
    <property type="match status" value="1"/>
</dbReference>
<keyword evidence="13" id="KW-1185">Reference proteome</keyword>
<evidence type="ECO:0000256" key="9">
    <source>
        <dbReference type="SAM" id="MobiDB-lite"/>
    </source>
</evidence>
<evidence type="ECO:0000256" key="2">
    <source>
        <dbReference type="ARBA" id="ARBA00022555"/>
    </source>
</evidence>
<reference evidence="12" key="1">
    <citation type="submission" date="2023-08" db="EMBL/GenBank/DDBJ databases">
        <authorList>
            <person name="Audoor S."/>
            <person name="Bilcke G."/>
        </authorList>
    </citation>
    <scope>NUCLEOTIDE SEQUENCE</scope>
</reference>